<keyword evidence="1" id="KW-0805">Transcription regulation</keyword>
<dbReference type="EMBL" id="MJAO01000006">
    <property type="protein sequence ID" value="OKB67455.1"/>
    <property type="molecule type" value="Genomic_DNA"/>
</dbReference>
<sequence length="78" mass="8797">MNQARRCLSPQLDTTAKHSSGSMSCVLQRHYTPDDMPHRSELEHRAILAAIEARDVRGARKAMKAHLDEVIAIFTRAQ</sequence>
<evidence type="ECO:0000313" key="6">
    <source>
        <dbReference type="EMBL" id="OKB67455.1"/>
    </source>
</evidence>
<evidence type="ECO:0000256" key="4">
    <source>
        <dbReference type="SAM" id="MobiDB-lite"/>
    </source>
</evidence>
<name>A0A1Q4P2V6_SERMA</name>
<dbReference type="Gene3D" id="1.20.120.530">
    <property type="entry name" value="GntR ligand-binding domain-like"/>
    <property type="match status" value="1"/>
</dbReference>
<dbReference type="GO" id="GO:0003677">
    <property type="term" value="F:DNA binding"/>
    <property type="evidence" value="ECO:0007669"/>
    <property type="project" value="UniProtKB-KW"/>
</dbReference>
<organism evidence="6 7">
    <name type="scientific">Serratia marcescens</name>
    <dbReference type="NCBI Taxonomy" id="615"/>
    <lineage>
        <taxon>Bacteria</taxon>
        <taxon>Pseudomonadati</taxon>
        <taxon>Pseudomonadota</taxon>
        <taxon>Gammaproteobacteria</taxon>
        <taxon>Enterobacterales</taxon>
        <taxon>Yersiniaceae</taxon>
        <taxon>Serratia</taxon>
    </lineage>
</organism>
<dbReference type="RefSeq" id="WP_265341098.1">
    <property type="nucleotide sequence ID" value="NZ_MJAO01000006.1"/>
</dbReference>
<dbReference type="SUPFAM" id="SSF48008">
    <property type="entry name" value="GntR ligand-binding domain-like"/>
    <property type="match status" value="1"/>
</dbReference>
<accession>A0A1Q4P2V6</accession>
<dbReference type="InterPro" id="IPR008920">
    <property type="entry name" value="TF_FadR/GntR_C"/>
</dbReference>
<dbReference type="Proteomes" id="UP000185770">
    <property type="component" value="Unassembled WGS sequence"/>
</dbReference>
<dbReference type="InterPro" id="IPR011711">
    <property type="entry name" value="GntR_C"/>
</dbReference>
<evidence type="ECO:0000256" key="1">
    <source>
        <dbReference type="ARBA" id="ARBA00023015"/>
    </source>
</evidence>
<feature type="compositionally biased region" description="Polar residues" evidence="4">
    <location>
        <begin position="11"/>
        <end position="23"/>
    </location>
</feature>
<dbReference type="AlphaFoldDB" id="A0A1Q4P2V6"/>
<protein>
    <recommendedName>
        <fullName evidence="5">GntR C-terminal domain-containing protein</fullName>
    </recommendedName>
</protein>
<gene>
    <name evidence="6" type="ORF">BHU62_08170</name>
</gene>
<proteinExistence type="predicted"/>
<keyword evidence="3" id="KW-0804">Transcription</keyword>
<evidence type="ECO:0000259" key="5">
    <source>
        <dbReference type="Pfam" id="PF07729"/>
    </source>
</evidence>
<feature type="region of interest" description="Disordered" evidence="4">
    <location>
        <begin position="1"/>
        <end position="23"/>
    </location>
</feature>
<keyword evidence="2" id="KW-0238">DNA-binding</keyword>
<evidence type="ECO:0000256" key="3">
    <source>
        <dbReference type="ARBA" id="ARBA00023163"/>
    </source>
</evidence>
<dbReference type="Pfam" id="PF07729">
    <property type="entry name" value="FCD"/>
    <property type="match status" value="1"/>
</dbReference>
<feature type="domain" description="GntR C-terminal" evidence="5">
    <location>
        <begin position="6"/>
        <end position="68"/>
    </location>
</feature>
<evidence type="ECO:0000256" key="2">
    <source>
        <dbReference type="ARBA" id="ARBA00023125"/>
    </source>
</evidence>
<comment type="caution">
    <text evidence="6">The sequence shown here is derived from an EMBL/GenBank/DDBJ whole genome shotgun (WGS) entry which is preliminary data.</text>
</comment>
<reference evidence="6 7" key="1">
    <citation type="submission" date="2016-09" db="EMBL/GenBank/DDBJ databases">
        <title>Serratia marcescens MSU-97 and epiphytic antimycotic-producing bacteria.</title>
        <authorList>
            <person name="Matilla M.A."/>
        </authorList>
    </citation>
    <scope>NUCLEOTIDE SEQUENCE [LARGE SCALE GENOMIC DNA]</scope>
    <source>
        <strain evidence="6 7">MSU-97</strain>
    </source>
</reference>
<evidence type="ECO:0000313" key="7">
    <source>
        <dbReference type="Proteomes" id="UP000185770"/>
    </source>
</evidence>